<evidence type="ECO:0000256" key="1">
    <source>
        <dbReference type="ARBA" id="ARBA00022801"/>
    </source>
</evidence>
<dbReference type="AlphaFoldDB" id="A0A1G6H9A3"/>
<dbReference type="InterPro" id="IPR026875">
    <property type="entry name" value="PHydrolase_assoc_dom"/>
</dbReference>
<dbReference type="PANTHER" id="PTHR11373:SF32">
    <property type="entry name" value="DEOXYGUANOSINETRIPHOSPHATE TRIPHOSPHOHYDROLASE"/>
    <property type="match status" value="1"/>
</dbReference>
<dbReference type="NCBIfam" id="NF002205">
    <property type="entry name" value="PRK01096.1"/>
    <property type="match status" value="1"/>
</dbReference>
<dbReference type="InterPro" id="IPR003607">
    <property type="entry name" value="HD/PDEase_dom"/>
</dbReference>
<gene>
    <name evidence="3" type="ORF">SAMN05216323_100830</name>
</gene>
<keyword evidence="1" id="KW-0378">Hydrolase</keyword>
<reference evidence="3 4" key="1">
    <citation type="submission" date="2016-09" db="EMBL/GenBank/DDBJ databases">
        <authorList>
            <person name="Capua I."/>
            <person name="De Benedictis P."/>
            <person name="Joannis T."/>
            <person name="Lombin L.H."/>
            <person name="Cattoli G."/>
        </authorList>
    </citation>
    <scope>NUCLEOTIDE SEQUENCE [LARGE SCALE GENOMIC DNA]</scope>
    <source>
        <strain evidence="3 4">A7P-90m</strain>
    </source>
</reference>
<proteinExistence type="predicted"/>
<dbReference type="GO" id="GO:0006203">
    <property type="term" value="P:dGTP catabolic process"/>
    <property type="evidence" value="ECO:0007669"/>
    <property type="project" value="TreeGrafter"/>
</dbReference>
<dbReference type="PANTHER" id="PTHR11373">
    <property type="entry name" value="DEOXYNUCLEOSIDE TRIPHOSPHATE TRIPHOSPHOHYDROLASE"/>
    <property type="match status" value="1"/>
</dbReference>
<feature type="domain" description="HD" evidence="2">
    <location>
        <begin position="65"/>
        <end position="245"/>
    </location>
</feature>
<dbReference type="STRING" id="1640674.SAMN05216323_100830"/>
<dbReference type="EMBL" id="FMYP01000008">
    <property type="protein sequence ID" value="SDB90535.1"/>
    <property type="molecule type" value="Genomic_DNA"/>
</dbReference>
<dbReference type="SUPFAM" id="SSF109604">
    <property type="entry name" value="HD-domain/PDEase-like"/>
    <property type="match status" value="1"/>
</dbReference>
<dbReference type="InterPro" id="IPR006674">
    <property type="entry name" value="HD_domain"/>
</dbReference>
<dbReference type="Gene3D" id="1.10.3210.10">
    <property type="entry name" value="Hypothetical protein af1432"/>
    <property type="match status" value="1"/>
</dbReference>
<dbReference type="Pfam" id="PF13286">
    <property type="entry name" value="HD_assoc"/>
    <property type="match status" value="1"/>
</dbReference>
<dbReference type="InterPro" id="IPR027432">
    <property type="entry name" value="dGTP_triphosphohydrolase_C"/>
</dbReference>
<evidence type="ECO:0000259" key="2">
    <source>
        <dbReference type="PROSITE" id="PS51831"/>
    </source>
</evidence>
<sequence length="445" mass="50219">MLEWNRLLMPTRLGKEEEVLPEQEILGRTHFQRDYDRLIFSSPFRRLQNKTQVFPLPGSVFVHNRLTHSLEVASVGRSLGTIVYEKLHRQLGSSGLEMPIIVATACLAHDLGNPPFGHSGEDAIRHFFKQNRDKFQNRLTASEISDLEWFEGNANSLRLLTHTFKGRRSGGFGLSYATLASLVKYPWESISMPEGKKKYGYFQAEKAIFEQIAAATGLERHVGQDSFCRHPLVYLVEAADDICYNIMDLEDAHKLSILSSEKVMALLMAFFEGSSNAGMRKKIDETLKTVTDSNEQVSYLRALVISKLVAECGEVFVRNMPLIMDGKPTDPLLKGLCPESLAAIKTIAQFSVKEIYNHRTVVEIELAGFKILTTLLEIFTNALLHPESDYSRKLLTRIPEQYDLDNESLYLNLLSIVDFVSGMTDTYALELYQNLTGISIPGISR</sequence>
<dbReference type="Gene3D" id="1.10.3410.10">
    <property type="entry name" value="putative deoxyguanosinetriphosphate triphosphohydrolase like domain"/>
    <property type="match status" value="1"/>
</dbReference>
<dbReference type="GO" id="GO:0008832">
    <property type="term" value="F:dGTPase activity"/>
    <property type="evidence" value="ECO:0007669"/>
    <property type="project" value="TreeGrafter"/>
</dbReference>
<evidence type="ECO:0000313" key="4">
    <source>
        <dbReference type="Proteomes" id="UP000199452"/>
    </source>
</evidence>
<dbReference type="InterPro" id="IPR023293">
    <property type="entry name" value="dGTP_triP_hydro_central_sf"/>
</dbReference>
<accession>A0A1G6H9A3</accession>
<name>A0A1G6H9A3_9BACT</name>
<dbReference type="Pfam" id="PF01966">
    <property type="entry name" value="HD"/>
    <property type="match status" value="1"/>
</dbReference>
<protein>
    <submittedName>
        <fullName evidence="3">dGTPase</fullName>
    </submittedName>
</protein>
<dbReference type="SMART" id="SM00471">
    <property type="entry name" value="HDc"/>
    <property type="match status" value="1"/>
</dbReference>
<organism evidence="3 4">
    <name type="scientific">Williamwhitmania taraxaci</name>
    <dbReference type="NCBI Taxonomy" id="1640674"/>
    <lineage>
        <taxon>Bacteria</taxon>
        <taxon>Pseudomonadati</taxon>
        <taxon>Bacteroidota</taxon>
        <taxon>Bacteroidia</taxon>
        <taxon>Bacteroidales</taxon>
        <taxon>Williamwhitmaniaceae</taxon>
        <taxon>Williamwhitmania</taxon>
    </lineage>
</organism>
<dbReference type="OrthoDB" id="9803619at2"/>
<dbReference type="InterPro" id="IPR050135">
    <property type="entry name" value="dGTPase-like"/>
</dbReference>
<dbReference type="Gene3D" id="1.10.3550.10">
    <property type="entry name" value="eoxyguanosinetriphosphate triphosphohydrolase domain-like"/>
    <property type="match status" value="1"/>
</dbReference>
<keyword evidence="4" id="KW-1185">Reference proteome</keyword>
<dbReference type="CDD" id="cd00077">
    <property type="entry name" value="HDc"/>
    <property type="match status" value="1"/>
</dbReference>
<dbReference type="Proteomes" id="UP000199452">
    <property type="component" value="Unassembled WGS sequence"/>
</dbReference>
<dbReference type="InterPro" id="IPR006261">
    <property type="entry name" value="dGTPase"/>
</dbReference>
<evidence type="ECO:0000313" key="3">
    <source>
        <dbReference type="EMBL" id="SDB90535.1"/>
    </source>
</evidence>
<dbReference type="PROSITE" id="PS51831">
    <property type="entry name" value="HD"/>
    <property type="match status" value="1"/>
</dbReference>
<dbReference type="NCBIfam" id="TIGR01353">
    <property type="entry name" value="dGTP_triPase"/>
    <property type="match status" value="1"/>
</dbReference>